<dbReference type="Pfam" id="PF07681">
    <property type="entry name" value="DoxX"/>
    <property type="match status" value="1"/>
</dbReference>
<evidence type="ECO:0000256" key="2">
    <source>
        <dbReference type="ARBA" id="ARBA00006679"/>
    </source>
</evidence>
<evidence type="ECO:0000256" key="6">
    <source>
        <dbReference type="ARBA" id="ARBA00023136"/>
    </source>
</evidence>
<evidence type="ECO:0000313" key="9">
    <source>
        <dbReference type="Proteomes" id="UP000505306"/>
    </source>
</evidence>
<evidence type="ECO:0000313" key="8">
    <source>
        <dbReference type="EMBL" id="QIE60822.1"/>
    </source>
</evidence>
<proteinExistence type="inferred from homology"/>
<protein>
    <submittedName>
        <fullName evidence="8">DoxX family protein</fullName>
    </submittedName>
</protein>
<dbReference type="GO" id="GO:0005886">
    <property type="term" value="C:plasma membrane"/>
    <property type="evidence" value="ECO:0007669"/>
    <property type="project" value="UniProtKB-SubCell"/>
</dbReference>
<sequence>MKRNYDIGLLILRIGMAGLMLTHGIPKLMSFIGGDMSVVGDPFGIGGLLTSILVIIGEVIAPILIIIGIKTRLSAVVSGITMAVAAFVIHGSDPLAKKEMALLYLIGFIAIALMGAGSVSVDKK</sequence>
<dbReference type="EMBL" id="CP049057">
    <property type="protein sequence ID" value="QIE60822.1"/>
    <property type="molecule type" value="Genomic_DNA"/>
</dbReference>
<evidence type="ECO:0000256" key="5">
    <source>
        <dbReference type="ARBA" id="ARBA00022989"/>
    </source>
</evidence>
<dbReference type="PANTHER" id="PTHR33452:SF1">
    <property type="entry name" value="INNER MEMBRANE PROTEIN YPHA-RELATED"/>
    <property type="match status" value="1"/>
</dbReference>
<keyword evidence="6 7" id="KW-0472">Membrane</keyword>
<keyword evidence="9" id="KW-1185">Reference proteome</keyword>
<keyword evidence="4 7" id="KW-0812">Transmembrane</keyword>
<reference evidence="8 9" key="1">
    <citation type="submission" date="2020-02" db="EMBL/GenBank/DDBJ databases">
        <title>Complete genome sequence of Flavobacteriaceae bacterium.</title>
        <authorList>
            <person name="Kim S.-J."/>
            <person name="Kim Y.-S."/>
            <person name="Kim K.-H."/>
        </authorList>
    </citation>
    <scope>NUCLEOTIDE SEQUENCE [LARGE SCALE GENOMIC DNA]</scope>
    <source>
        <strain evidence="8 9">RR4-40</strain>
    </source>
</reference>
<dbReference type="RefSeq" id="WP_164680833.1">
    <property type="nucleotide sequence ID" value="NZ_CP049057.1"/>
</dbReference>
<dbReference type="PANTHER" id="PTHR33452">
    <property type="entry name" value="OXIDOREDUCTASE CATD-RELATED"/>
    <property type="match status" value="1"/>
</dbReference>
<dbReference type="Proteomes" id="UP000505306">
    <property type="component" value="Chromosome"/>
</dbReference>
<organism evidence="8 9">
    <name type="scientific">Rasiella rasia</name>
    <dbReference type="NCBI Taxonomy" id="2744027"/>
    <lineage>
        <taxon>Bacteria</taxon>
        <taxon>Pseudomonadati</taxon>
        <taxon>Bacteroidota</taxon>
        <taxon>Flavobacteriia</taxon>
        <taxon>Flavobacteriales</taxon>
        <taxon>Flavobacteriaceae</taxon>
        <taxon>Rasiella</taxon>
    </lineage>
</organism>
<dbReference type="AlphaFoldDB" id="A0A6G6GQJ6"/>
<evidence type="ECO:0000256" key="7">
    <source>
        <dbReference type="SAM" id="Phobius"/>
    </source>
</evidence>
<dbReference type="InterPro" id="IPR051907">
    <property type="entry name" value="DoxX-like_oxidoreductase"/>
</dbReference>
<feature type="transmembrane region" description="Helical" evidence="7">
    <location>
        <begin position="7"/>
        <end position="25"/>
    </location>
</feature>
<dbReference type="KEGG" id="mgel:G5B37_15045"/>
<feature type="transmembrane region" description="Helical" evidence="7">
    <location>
        <begin position="45"/>
        <end position="66"/>
    </location>
</feature>
<evidence type="ECO:0000256" key="4">
    <source>
        <dbReference type="ARBA" id="ARBA00022692"/>
    </source>
</evidence>
<feature type="transmembrane region" description="Helical" evidence="7">
    <location>
        <begin position="101"/>
        <end position="121"/>
    </location>
</feature>
<gene>
    <name evidence="8" type="ORF">G5B37_15045</name>
</gene>
<keyword evidence="5 7" id="KW-1133">Transmembrane helix</keyword>
<comment type="subcellular location">
    <subcellularLocation>
        <location evidence="1">Cell membrane</location>
        <topology evidence="1">Multi-pass membrane protein</topology>
    </subcellularLocation>
</comment>
<evidence type="ECO:0000256" key="3">
    <source>
        <dbReference type="ARBA" id="ARBA00022475"/>
    </source>
</evidence>
<keyword evidence="3" id="KW-1003">Cell membrane</keyword>
<name>A0A6G6GQJ6_9FLAO</name>
<dbReference type="InterPro" id="IPR032808">
    <property type="entry name" value="DoxX"/>
</dbReference>
<accession>A0A6G6GQJ6</accession>
<comment type="similarity">
    <text evidence="2">Belongs to the DoxX family.</text>
</comment>
<evidence type="ECO:0000256" key="1">
    <source>
        <dbReference type="ARBA" id="ARBA00004651"/>
    </source>
</evidence>
<feature type="transmembrane region" description="Helical" evidence="7">
    <location>
        <begin position="73"/>
        <end position="89"/>
    </location>
</feature>